<reference evidence="2" key="1">
    <citation type="submission" date="2017-02" db="EMBL/GenBank/DDBJ databases">
        <authorList>
            <person name="Varghese N."/>
            <person name="Submissions S."/>
        </authorList>
    </citation>
    <scope>NUCLEOTIDE SEQUENCE [LARGE SCALE GENOMIC DNA]</scope>
    <source>
        <strain evidence="2">ATCC BAA-34</strain>
    </source>
</reference>
<dbReference type="OrthoDB" id="5412651at2"/>
<keyword evidence="2" id="KW-1185">Reference proteome</keyword>
<evidence type="ECO:0000313" key="2">
    <source>
        <dbReference type="Proteomes" id="UP000190102"/>
    </source>
</evidence>
<dbReference type="STRING" id="115783.SAMN02745119_01656"/>
<dbReference type="EMBL" id="FUWR01000007">
    <property type="protein sequence ID" value="SJZ79274.1"/>
    <property type="molecule type" value="Genomic_DNA"/>
</dbReference>
<evidence type="ECO:0000313" key="1">
    <source>
        <dbReference type="EMBL" id="SJZ79274.1"/>
    </source>
</evidence>
<dbReference type="RefSeq" id="WP_078789953.1">
    <property type="nucleotide sequence ID" value="NZ_FUWR01000007.1"/>
</dbReference>
<dbReference type="Proteomes" id="UP000190102">
    <property type="component" value="Unassembled WGS sequence"/>
</dbReference>
<sequence length="349" mass="38901">MTPREEAIKRLREDSCPLPEGESFTVDFYRPEDGYGVARLMYSVYGDGYPIDTYYIPEKLTEENQAGRIRSVVARTDTGQVVCHEAFYRSSSPNPDLYEMGLGLTLPAYRGSLAFARCTNLLISLIENGTIKAIYGEAVCNHTITQKVAGPVKFVETGLEVDLMPATAYAKEQASDGRVTCLLYFRIGQDQRRPLCLPDCYADQLRFMMEGVGIDRELIQPASELLSDVSELEMEQFDGPGVCRCNITKPGKDLAQRLAALEQDICSKNYALLQCFVPLGAADAAASVAVLRSVGFFLGGFLPAWFGEDGLLMQKLYVEPGFDSIKLHSERAKTIMEMVRTDWKRSKER</sequence>
<proteinExistence type="predicted"/>
<gene>
    <name evidence="1" type="ORF">SAMN02745119_01656</name>
</gene>
<organism evidence="1 2">
    <name type="scientific">Trichlorobacter thiogenes</name>
    <dbReference type="NCBI Taxonomy" id="115783"/>
    <lineage>
        <taxon>Bacteria</taxon>
        <taxon>Pseudomonadati</taxon>
        <taxon>Thermodesulfobacteriota</taxon>
        <taxon>Desulfuromonadia</taxon>
        <taxon>Geobacterales</taxon>
        <taxon>Geobacteraceae</taxon>
        <taxon>Trichlorobacter</taxon>
    </lineage>
</organism>
<protein>
    <submittedName>
        <fullName evidence="1">Uncharacterized protein</fullName>
    </submittedName>
</protein>
<accession>A0A1T4NJ49</accession>
<name>A0A1T4NJ49_9BACT</name>
<dbReference type="AlphaFoldDB" id="A0A1T4NJ49"/>